<keyword evidence="5" id="KW-0677">Repeat</keyword>
<evidence type="ECO:0000256" key="8">
    <source>
        <dbReference type="ARBA" id="ARBA00023015"/>
    </source>
</evidence>
<dbReference type="AlphaFoldDB" id="A0AA47M556"/>
<feature type="domain" description="Zinc finger protein Rlf/292/654 TPR repeats" evidence="12">
    <location>
        <begin position="201"/>
        <end position="386"/>
    </location>
</feature>
<dbReference type="InterPro" id="IPR052251">
    <property type="entry name" value="GH-ZnFinger_Regulators"/>
</dbReference>
<name>A0AA47M556_MERPO</name>
<dbReference type="Proteomes" id="UP001174136">
    <property type="component" value="Unassembled WGS sequence"/>
</dbReference>
<evidence type="ECO:0000259" key="12">
    <source>
        <dbReference type="Pfam" id="PF25580"/>
    </source>
</evidence>
<protein>
    <submittedName>
        <fullName evidence="13">Zinc finger protein 292</fullName>
    </submittedName>
</protein>
<keyword evidence="11" id="KW-0539">Nucleus</keyword>
<keyword evidence="6" id="KW-0863">Zinc-finger</keyword>
<sequence length="409" mass="46768">MADTESERLELSLENLFLRHWRWWRSTRGDGRSLSRSSGCCGRRCAASPRRAAAFPAECQHIHYTLSSLAVKEEFAEYPLKDIIDSFQACHSQLLQHSNIYMKQVKQIIKVGGPWESPVLQDILQEAPVPQTDVEGYLSSEVPLFLELRVRYLQACERLQEAMALAKSCLENRKAGKHLYFHQAYLTCLYKASLHEHLHKEMAEIDGRDAVEIICNTVSVEKDELLLSLCKAFLSQQLQNGDMYYIWDLVFLWSRLFLRAHPSGQGFLVECQQLASTATNIRAIFPFIKVVNAELGSEGDQFCLELCARGLRMCDLQANPEIHSLLCKTIAFLLPYDLEVCQACALLERSLQAYRTVCLLYTHPKQEQHPHTDPVPTNVRFYILQVGEGFGKGKLSELLQEPDLSYFFK</sequence>
<dbReference type="PANTHER" id="PTHR15507:SF16">
    <property type="entry name" value="ZINC FINGER PROTEIN 654"/>
    <property type="match status" value="1"/>
</dbReference>
<dbReference type="GO" id="GO:0005634">
    <property type="term" value="C:nucleus"/>
    <property type="evidence" value="ECO:0007669"/>
    <property type="project" value="UniProtKB-SubCell"/>
</dbReference>
<accession>A0AA47M556</accession>
<evidence type="ECO:0000313" key="13">
    <source>
        <dbReference type="EMBL" id="KAK0133825.1"/>
    </source>
</evidence>
<dbReference type="Pfam" id="PF25580">
    <property type="entry name" value="TPR_Rlf"/>
    <property type="match status" value="1"/>
</dbReference>
<comment type="subcellular location">
    <subcellularLocation>
        <location evidence="1">Nucleus</location>
    </subcellularLocation>
</comment>
<evidence type="ECO:0000313" key="14">
    <source>
        <dbReference type="Proteomes" id="UP001174136"/>
    </source>
</evidence>
<keyword evidence="10" id="KW-0804">Transcription</keyword>
<dbReference type="EMBL" id="JAOPHQ010005818">
    <property type="protein sequence ID" value="KAK0133825.1"/>
    <property type="molecule type" value="Genomic_DNA"/>
</dbReference>
<dbReference type="GO" id="GO:0008270">
    <property type="term" value="F:zinc ion binding"/>
    <property type="evidence" value="ECO:0007669"/>
    <property type="project" value="UniProtKB-KW"/>
</dbReference>
<organism evidence="13 14">
    <name type="scientific">Merluccius polli</name>
    <name type="common">Benguela hake</name>
    <name type="synonym">Merluccius cadenati</name>
    <dbReference type="NCBI Taxonomy" id="89951"/>
    <lineage>
        <taxon>Eukaryota</taxon>
        <taxon>Metazoa</taxon>
        <taxon>Chordata</taxon>
        <taxon>Craniata</taxon>
        <taxon>Vertebrata</taxon>
        <taxon>Euteleostomi</taxon>
        <taxon>Actinopterygii</taxon>
        <taxon>Neopterygii</taxon>
        <taxon>Teleostei</taxon>
        <taxon>Neoteleostei</taxon>
        <taxon>Acanthomorphata</taxon>
        <taxon>Zeiogadaria</taxon>
        <taxon>Gadariae</taxon>
        <taxon>Gadiformes</taxon>
        <taxon>Gadoidei</taxon>
        <taxon>Merlucciidae</taxon>
        <taxon>Merluccius</taxon>
    </lineage>
</organism>
<keyword evidence="3" id="KW-0597">Phosphoprotein</keyword>
<evidence type="ECO:0000256" key="4">
    <source>
        <dbReference type="ARBA" id="ARBA00022723"/>
    </source>
</evidence>
<dbReference type="PANTHER" id="PTHR15507">
    <property type="entry name" value="ZINC FINGER PROTEIN RLF"/>
    <property type="match status" value="1"/>
</dbReference>
<evidence type="ECO:0000256" key="7">
    <source>
        <dbReference type="ARBA" id="ARBA00022833"/>
    </source>
</evidence>
<keyword evidence="14" id="KW-1185">Reference proteome</keyword>
<evidence type="ECO:0000256" key="9">
    <source>
        <dbReference type="ARBA" id="ARBA00023125"/>
    </source>
</evidence>
<comment type="caution">
    <text evidence="13">The sequence shown here is derived from an EMBL/GenBank/DDBJ whole genome shotgun (WGS) entry which is preliminary data.</text>
</comment>
<comment type="similarity">
    <text evidence="2">Belongs to the krueppel C2H2-type zinc-finger protein family.</text>
</comment>
<evidence type="ECO:0000256" key="5">
    <source>
        <dbReference type="ARBA" id="ARBA00022737"/>
    </source>
</evidence>
<reference evidence="13" key="1">
    <citation type="journal article" date="2023" name="Front. Mar. Sci.">
        <title>A new Merluccius polli reference genome to investigate the effects of global change in West African waters.</title>
        <authorList>
            <person name="Mateo J.L."/>
            <person name="Blanco-Fernandez C."/>
            <person name="Garcia-Vazquez E."/>
            <person name="Machado-Schiaffino G."/>
        </authorList>
    </citation>
    <scope>NUCLEOTIDE SEQUENCE</scope>
    <source>
        <strain evidence="13">C29</strain>
        <tissue evidence="13">Fin</tissue>
    </source>
</reference>
<evidence type="ECO:0000256" key="2">
    <source>
        <dbReference type="ARBA" id="ARBA00006991"/>
    </source>
</evidence>
<evidence type="ECO:0000256" key="3">
    <source>
        <dbReference type="ARBA" id="ARBA00022553"/>
    </source>
</evidence>
<keyword evidence="7" id="KW-0862">Zinc</keyword>
<proteinExistence type="inferred from homology"/>
<evidence type="ECO:0000256" key="10">
    <source>
        <dbReference type="ARBA" id="ARBA00023163"/>
    </source>
</evidence>
<evidence type="ECO:0000256" key="6">
    <source>
        <dbReference type="ARBA" id="ARBA00022771"/>
    </source>
</evidence>
<dbReference type="GO" id="GO:0003677">
    <property type="term" value="F:DNA binding"/>
    <property type="evidence" value="ECO:0007669"/>
    <property type="project" value="UniProtKB-KW"/>
</dbReference>
<keyword evidence="9" id="KW-0238">DNA-binding</keyword>
<dbReference type="GO" id="GO:0000981">
    <property type="term" value="F:DNA-binding transcription factor activity, RNA polymerase II-specific"/>
    <property type="evidence" value="ECO:0007669"/>
    <property type="project" value="TreeGrafter"/>
</dbReference>
<evidence type="ECO:0000256" key="1">
    <source>
        <dbReference type="ARBA" id="ARBA00004123"/>
    </source>
</evidence>
<keyword evidence="8" id="KW-0805">Transcription regulation</keyword>
<keyword evidence="4" id="KW-0479">Metal-binding</keyword>
<dbReference type="InterPro" id="IPR057986">
    <property type="entry name" value="TPR_Rlf/292/654"/>
</dbReference>
<evidence type="ECO:0000256" key="11">
    <source>
        <dbReference type="ARBA" id="ARBA00023242"/>
    </source>
</evidence>
<gene>
    <name evidence="13" type="primary">ZNF292_0</name>
    <name evidence="13" type="ORF">N1851_030644</name>
</gene>